<dbReference type="GO" id="GO:0016579">
    <property type="term" value="P:protein deubiquitination"/>
    <property type="evidence" value="ECO:0007669"/>
    <property type="project" value="InterPro"/>
</dbReference>
<dbReference type="Gene3D" id="3.90.70.10">
    <property type="entry name" value="Cysteine proteinases"/>
    <property type="match status" value="1"/>
</dbReference>
<dbReference type="PANTHER" id="PTHR21646:SF24">
    <property type="entry name" value="UBIQUITIN CARBOXYL-TERMINAL HYDROLASE"/>
    <property type="match status" value="1"/>
</dbReference>
<dbReference type="SUPFAM" id="SSF54001">
    <property type="entry name" value="Cysteine proteinases"/>
    <property type="match status" value="1"/>
</dbReference>
<comment type="caution">
    <text evidence="10">The sequence shown here is derived from an EMBL/GenBank/DDBJ whole genome shotgun (WGS) entry which is preliminary data.</text>
</comment>
<keyword evidence="4 7" id="KW-0833">Ubl conjugation pathway</keyword>
<dbReference type="PROSITE" id="PS00973">
    <property type="entry name" value="USP_2"/>
    <property type="match status" value="1"/>
</dbReference>
<evidence type="ECO:0000256" key="8">
    <source>
        <dbReference type="SAM" id="MobiDB-lite"/>
    </source>
</evidence>
<evidence type="ECO:0000256" key="1">
    <source>
        <dbReference type="ARBA" id="ARBA00000707"/>
    </source>
</evidence>
<evidence type="ECO:0000313" key="10">
    <source>
        <dbReference type="EMBL" id="KAK7195275.1"/>
    </source>
</evidence>
<protein>
    <recommendedName>
        <fullName evidence="7">Ubiquitin carboxyl-terminal hydrolase</fullName>
        <ecNumber evidence="7">3.4.19.12</ecNumber>
    </recommendedName>
</protein>
<reference evidence="10 11" key="1">
    <citation type="journal article" date="2021" name="MBio">
        <title>A New Model Trypanosomatid, Novymonas esmeraldas: Genomic Perception of Its 'Candidatus Pandoraea novymonadis' Endosymbiont.</title>
        <authorList>
            <person name="Zakharova A."/>
            <person name="Saura A."/>
            <person name="Butenko A."/>
            <person name="Podesvova L."/>
            <person name="Warmusova S."/>
            <person name="Kostygov A.Y."/>
            <person name="Nenarokova A."/>
            <person name="Lukes J."/>
            <person name="Opperdoes F.R."/>
            <person name="Yurchenko V."/>
        </authorList>
    </citation>
    <scope>NUCLEOTIDE SEQUENCE [LARGE SCALE GENOMIC DNA]</scope>
    <source>
        <strain evidence="10 11">E262AT.01</strain>
    </source>
</reference>
<dbReference type="InterPro" id="IPR038765">
    <property type="entry name" value="Papain-like_cys_pep_sf"/>
</dbReference>
<dbReference type="GO" id="GO:0006508">
    <property type="term" value="P:proteolysis"/>
    <property type="evidence" value="ECO:0007669"/>
    <property type="project" value="UniProtKB-KW"/>
</dbReference>
<evidence type="ECO:0000256" key="3">
    <source>
        <dbReference type="ARBA" id="ARBA00022670"/>
    </source>
</evidence>
<organism evidence="10 11">
    <name type="scientific">Novymonas esmeraldas</name>
    <dbReference type="NCBI Taxonomy" id="1808958"/>
    <lineage>
        <taxon>Eukaryota</taxon>
        <taxon>Discoba</taxon>
        <taxon>Euglenozoa</taxon>
        <taxon>Kinetoplastea</taxon>
        <taxon>Metakinetoplastina</taxon>
        <taxon>Trypanosomatida</taxon>
        <taxon>Trypanosomatidae</taxon>
        <taxon>Novymonas</taxon>
    </lineage>
</organism>
<dbReference type="EC" id="3.4.19.12" evidence="7"/>
<evidence type="ECO:0000313" key="11">
    <source>
        <dbReference type="Proteomes" id="UP001430356"/>
    </source>
</evidence>
<dbReference type="InterPro" id="IPR018200">
    <property type="entry name" value="USP_CS"/>
</dbReference>
<gene>
    <name evidence="10" type="ORF">NESM_000453200</name>
</gene>
<dbReference type="PROSITE" id="PS00972">
    <property type="entry name" value="USP_1"/>
    <property type="match status" value="1"/>
</dbReference>
<evidence type="ECO:0000256" key="6">
    <source>
        <dbReference type="ARBA" id="ARBA00022807"/>
    </source>
</evidence>
<comment type="similarity">
    <text evidence="2 7">Belongs to the peptidase C19 family.</text>
</comment>
<dbReference type="PROSITE" id="PS50235">
    <property type="entry name" value="USP_3"/>
    <property type="match status" value="1"/>
</dbReference>
<dbReference type="GO" id="GO:0004843">
    <property type="term" value="F:cysteine-type deubiquitinase activity"/>
    <property type="evidence" value="ECO:0007669"/>
    <property type="project" value="UniProtKB-UniRule"/>
</dbReference>
<comment type="catalytic activity">
    <reaction evidence="1 7">
        <text>Thiol-dependent hydrolysis of ester, thioester, amide, peptide and isopeptide bonds formed by the C-terminal Gly of ubiquitin (a 76-residue protein attached to proteins as an intracellular targeting signal).</text>
        <dbReference type="EC" id="3.4.19.12"/>
    </reaction>
</comment>
<feature type="domain" description="USP" evidence="9">
    <location>
        <begin position="245"/>
        <end position="573"/>
    </location>
</feature>
<keyword evidence="3 7" id="KW-0645">Protease</keyword>
<proteinExistence type="inferred from homology"/>
<keyword evidence="6 7" id="KW-0788">Thiol protease</keyword>
<evidence type="ECO:0000259" key="9">
    <source>
        <dbReference type="PROSITE" id="PS50235"/>
    </source>
</evidence>
<dbReference type="CDD" id="cd02257">
    <property type="entry name" value="Peptidase_C19"/>
    <property type="match status" value="1"/>
</dbReference>
<dbReference type="InterPro" id="IPR028889">
    <property type="entry name" value="USP"/>
</dbReference>
<dbReference type="EMBL" id="JAECZO010000051">
    <property type="protein sequence ID" value="KAK7195275.1"/>
    <property type="molecule type" value="Genomic_DNA"/>
</dbReference>
<dbReference type="InterPro" id="IPR001394">
    <property type="entry name" value="Peptidase_C19_UCH"/>
</dbReference>
<feature type="region of interest" description="Disordered" evidence="8">
    <location>
        <begin position="174"/>
        <end position="203"/>
    </location>
</feature>
<dbReference type="AlphaFoldDB" id="A0AAW0EQP9"/>
<accession>A0AAW0EQP9</accession>
<dbReference type="InterPro" id="IPR050185">
    <property type="entry name" value="Ub_carboxyl-term_hydrolase"/>
</dbReference>
<evidence type="ECO:0000256" key="4">
    <source>
        <dbReference type="ARBA" id="ARBA00022786"/>
    </source>
</evidence>
<evidence type="ECO:0000256" key="2">
    <source>
        <dbReference type="ARBA" id="ARBA00009085"/>
    </source>
</evidence>
<evidence type="ECO:0000256" key="5">
    <source>
        <dbReference type="ARBA" id="ARBA00022801"/>
    </source>
</evidence>
<keyword evidence="5 7" id="KW-0378">Hydrolase</keyword>
<dbReference type="Proteomes" id="UP001430356">
    <property type="component" value="Unassembled WGS sequence"/>
</dbReference>
<dbReference type="Pfam" id="PF00443">
    <property type="entry name" value="UCH"/>
    <property type="match status" value="1"/>
</dbReference>
<name>A0AAW0EQP9_9TRYP</name>
<keyword evidence="11" id="KW-1185">Reference proteome</keyword>
<evidence type="ECO:0000256" key="7">
    <source>
        <dbReference type="RuleBase" id="RU366025"/>
    </source>
</evidence>
<dbReference type="PANTHER" id="PTHR21646">
    <property type="entry name" value="UBIQUITIN CARBOXYL-TERMINAL HYDROLASE"/>
    <property type="match status" value="1"/>
</dbReference>
<sequence>MFRLDEEIPFGDFVKTIYHHARRYEIKVTDLERQRETVVALLEKAEAEKRKGCYANAYYFVNKCLLFFDKDENQTRLVDNYASLKTVFSAALDMEKDLKEKWLRAEYSAMINEIKMREPERLRLITLQLAEIGGEKGTGGNSLADAGRHNIRQQEVLSRERDNVPQLLQMLHSTTVPGAKPTGVPRPLPAPAPNRATLSPPPQYPQITARPPAQDNYRIPAAVTTNIPESCYLNEGNAVVTVSRRGIVNLGNTCYMNSVLQVLNSTPLGQYFLTDSYVSNLVTTKGSLTRLTNAFSFVLRELNRSDCRFSVSASPLKSALGDYSSSFQNSQQQDASEFLRILLDGVHEALNANGMIKSNYEDIDNSIGTDDVLARKYWKQYHDKNSSVVADYCAFQERSSVTCPNCGVVSRSFSVSLSLELPIPPTSSPVLINDCFAAYCREETLDNRSLYMCHKCKQKVNARKQMLFYSTPQVLFVTLKRFKTQGEFRAASKVSTAVRFGKELDVSRFMCTSFSKTKYHLVGIVNHQGNMHGGHYTADAVGPDDVWCSFSDEVVTKSVKADNQLAYILCYSR</sequence>